<dbReference type="InterPro" id="IPR036396">
    <property type="entry name" value="Cyt_P450_sf"/>
</dbReference>
<dbReference type="SUPFAM" id="SSF48264">
    <property type="entry name" value="Cytochrome P450"/>
    <property type="match status" value="1"/>
</dbReference>
<dbReference type="OrthoDB" id="3248974at2759"/>
<proteinExistence type="predicted"/>
<gene>
    <name evidence="1" type="ORF">M378DRAFT_169103</name>
</gene>
<accession>A0A0C2WE02</accession>
<dbReference type="GO" id="GO:0016705">
    <property type="term" value="F:oxidoreductase activity, acting on paired donors, with incorporation or reduction of molecular oxygen"/>
    <property type="evidence" value="ECO:0007669"/>
    <property type="project" value="InterPro"/>
</dbReference>
<evidence type="ECO:0000313" key="2">
    <source>
        <dbReference type="Proteomes" id="UP000054549"/>
    </source>
</evidence>
<dbReference type="HOGENOM" id="CLU_3049871_0_0_1"/>
<organism evidence="1 2">
    <name type="scientific">Amanita muscaria (strain Koide BX008)</name>
    <dbReference type="NCBI Taxonomy" id="946122"/>
    <lineage>
        <taxon>Eukaryota</taxon>
        <taxon>Fungi</taxon>
        <taxon>Dikarya</taxon>
        <taxon>Basidiomycota</taxon>
        <taxon>Agaricomycotina</taxon>
        <taxon>Agaricomycetes</taxon>
        <taxon>Agaricomycetidae</taxon>
        <taxon>Agaricales</taxon>
        <taxon>Pluteineae</taxon>
        <taxon>Amanitaceae</taxon>
        <taxon>Amanita</taxon>
    </lineage>
</organism>
<keyword evidence="2" id="KW-1185">Reference proteome</keyword>
<dbReference type="GO" id="GO:0004497">
    <property type="term" value="F:monooxygenase activity"/>
    <property type="evidence" value="ECO:0007669"/>
    <property type="project" value="InterPro"/>
</dbReference>
<dbReference type="InParanoid" id="A0A0C2WE02"/>
<protein>
    <submittedName>
        <fullName evidence="1">Uncharacterized protein</fullName>
    </submittedName>
</protein>
<dbReference type="Proteomes" id="UP000054549">
    <property type="component" value="Unassembled WGS sequence"/>
</dbReference>
<dbReference type="GO" id="GO:0020037">
    <property type="term" value="F:heme binding"/>
    <property type="evidence" value="ECO:0007669"/>
    <property type="project" value="InterPro"/>
</dbReference>
<dbReference type="EMBL" id="KN818313">
    <property type="protein sequence ID" value="KIL59592.1"/>
    <property type="molecule type" value="Genomic_DNA"/>
</dbReference>
<dbReference type="GO" id="GO:0005506">
    <property type="term" value="F:iron ion binding"/>
    <property type="evidence" value="ECO:0007669"/>
    <property type="project" value="InterPro"/>
</dbReference>
<dbReference type="AlphaFoldDB" id="A0A0C2WE02"/>
<dbReference type="Gene3D" id="1.10.630.10">
    <property type="entry name" value="Cytochrome P450"/>
    <property type="match status" value="1"/>
</dbReference>
<reference evidence="1 2" key="1">
    <citation type="submission" date="2014-04" db="EMBL/GenBank/DDBJ databases">
        <title>Evolutionary Origins and Diversification of the Mycorrhizal Mutualists.</title>
        <authorList>
            <consortium name="DOE Joint Genome Institute"/>
            <consortium name="Mycorrhizal Genomics Consortium"/>
            <person name="Kohler A."/>
            <person name="Kuo A."/>
            <person name="Nagy L.G."/>
            <person name="Floudas D."/>
            <person name="Copeland A."/>
            <person name="Barry K.W."/>
            <person name="Cichocki N."/>
            <person name="Veneault-Fourrey C."/>
            <person name="LaButti K."/>
            <person name="Lindquist E.A."/>
            <person name="Lipzen A."/>
            <person name="Lundell T."/>
            <person name="Morin E."/>
            <person name="Murat C."/>
            <person name="Riley R."/>
            <person name="Ohm R."/>
            <person name="Sun H."/>
            <person name="Tunlid A."/>
            <person name="Henrissat B."/>
            <person name="Grigoriev I.V."/>
            <person name="Hibbett D.S."/>
            <person name="Martin F."/>
        </authorList>
    </citation>
    <scope>NUCLEOTIDE SEQUENCE [LARGE SCALE GENOMIC DNA]</scope>
    <source>
        <strain evidence="1 2">Koide BX008</strain>
    </source>
</reference>
<sequence length="54" mass="6008">MERHGCPGRFFVKNEFKALLAHVLLKNDVKMADGQDAPKSGNLELSLAHCKRVS</sequence>
<name>A0A0C2WE02_AMAMK</name>
<evidence type="ECO:0000313" key="1">
    <source>
        <dbReference type="EMBL" id="KIL59592.1"/>
    </source>
</evidence>